<feature type="non-terminal residue" evidence="1">
    <location>
        <position position="69"/>
    </location>
</feature>
<accession>A0AA39X0D7</accession>
<comment type="caution">
    <text evidence="1">The sequence shown here is derived from an EMBL/GenBank/DDBJ whole genome shotgun (WGS) entry which is preliminary data.</text>
</comment>
<dbReference type="Proteomes" id="UP001174934">
    <property type="component" value="Unassembled WGS sequence"/>
</dbReference>
<evidence type="ECO:0000313" key="2">
    <source>
        <dbReference type="Proteomes" id="UP001174934"/>
    </source>
</evidence>
<feature type="non-terminal residue" evidence="1">
    <location>
        <position position="1"/>
    </location>
</feature>
<keyword evidence="2" id="KW-1185">Reference proteome</keyword>
<evidence type="ECO:0000313" key="1">
    <source>
        <dbReference type="EMBL" id="KAK0624931.1"/>
    </source>
</evidence>
<reference evidence="1" key="1">
    <citation type="submission" date="2023-06" db="EMBL/GenBank/DDBJ databases">
        <title>Genome-scale phylogeny and comparative genomics of the fungal order Sordariales.</title>
        <authorList>
            <consortium name="Lawrence Berkeley National Laboratory"/>
            <person name="Hensen N."/>
            <person name="Bonometti L."/>
            <person name="Westerberg I."/>
            <person name="Brannstrom I.O."/>
            <person name="Guillou S."/>
            <person name="Cros-Aarteil S."/>
            <person name="Calhoun S."/>
            <person name="Haridas S."/>
            <person name="Kuo A."/>
            <person name="Mondo S."/>
            <person name="Pangilinan J."/>
            <person name="Riley R."/>
            <person name="LaButti K."/>
            <person name="Andreopoulos B."/>
            <person name="Lipzen A."/>
            <person name="Chen C."/>
            <person name="Yanf M."/>
            <person name="Daum C."/>
            <person name="Ng V."/>
            <person name="Clum A."/>
            <person name="Steindorff A."/>
            <person name="Ohm R."/>
            <person name="Martin F."/>
            <person name="Silar P."/>
            <person name="Natvig D."/>
            <person name="Lalanne C."/>
            <person name="Gautier V."/>
            <person name="Ament-velasquez S.L."/>
            <person name="Kruys A."/>
            <person name="Hutchinson M.I."/>
            <person name="Powell A.J."/>
            <person name="Barry K."/>
            <person name="Miller A.N."/>
            <person name="Grigoriev I.V."/>
            <person name="Debuchy R."/>
            <person name="Gladieux P."/>
            <person name="Thoren M.H."/>
            <person name="Johannesson H."/>
        </authorList>
    </citation>
    <scope>NUCLEOTIDE SEQUENCE</scope>
    <source>
        <strain evidence="1">SMH3391-2</strain>
    </source>
</reference>
<protein>
    <submittedName>
        <fullName evidence="1">Uncharacterized protein</fullName>
    </submittedName>
</protein>
<dbReference type="EMBL" id="JAULSR010000003">
    <property type="protein sequence ID" value="KAK0624931.1"/>
    <property type="molecule type" value="Genomic_DNA"/>
</dbReference>
<organism evidence="1 2">
    <name type="scientific">Bombardia bombarda</name>
    <dbReference type="NCBI Taxonomy" id="252184"/>
    <lineage>
        <taxon>Eukaryota</taxon>
        <taxon>Fungi</taxon>
        <taxon>Dikarya</taxon>
        <taxon>Ascomycota</taxon>
        <taxon>Pezizomycotina</taxon>
        <taxon>Sordariomycetes</taxon>
        <taxon>Sordariomycetidae</taxon>
        <taxon>Sordariales</taxon>
        <taxon>Lasiosphaeriaceae</taxon>
        <taxon>Bombardia</taxon>
    </lineage>
</organism>
<sequence>HLNLRPYIIINDFYDKCDNLVEFHCNTLLKVNHEARESAFRDQRYASIPVWNKNINIIVRPHLDVFLID</sequence>
<proteinExistence type="predicted"/>
<name>A0AA39X0D7_9PEZI</name>
<dbReference type="AlphaFoldDB" id="A0AA39X0D7"/>
<gene>
    <name evidence="1" type="ORF">B0T17DRAFT_471294</name>
</gene>